<feature type="domain" description="Amino acid transporter transmembrane" evidence="10">
    <location>
        <begin position="6"/>
        <end position="381"/>
    </location>
</feature>
<proteinExistence type="inferred from homology"/>
<feature type="region of interest" description="Disordered" evidence="8">
    <location>
        <begin position="737"/>
        <end position="1055"/>
    </location>
</feature>
<dbReference type="AlphaFoldDB" id="A0A0S3NU97"/>
<feature type="transmembrane region" description="Helical" evidence="9">
    <location>
        <begin position="124"/>
        <end position="142"/>
    </location>
</feature>
<feature type="compositionally biased region" description="Basic and acidic residues" evidence="8">
    <location>
        <begin position="1021"/>
        <end position="1030"/>
    </location>
</feature>
<dbReference type="GO" id="GO:0016020">
    <property type="term" value="C:membrane"/>
    <property type="evidence" value="ECO:0007669"/>
    <property type="project" value="UniProtKB-SubCell"/>
</dbReference>
<dbReference type="Pfam" id="PF01490">
    <property type="entry name" value="Aa_trans"/>
    <property type="match status" value="1"/>
</dbReference>
<feature type="transmembrane region" description="Helical" evidence="9">
    <location>
        <begin position="233"/>
        <end position="252"/>
    </location>
</feature>
<keyword evidence="5" id="KW-0029">Amino-acid transport</keyword>
<evidence type="ECO:0000256" key="8">
    <source>
        <dbReference type="SAM" id="MobiDB-lite"/>
    </source>
</evidence>
<feature type="region of interest" description="Disordered" evidence="8">
    <location>
        <begin position="433"/>
        <end position="685"/>
    </location>
</feature>
<reference evidence="11" key="1">
    <citation type="journal article" date="2015" name="BMC Evol. Biol.">
        <title>Initiation of recombination suppression and PAR formation during the early stages of neo-sex chromosome differentiation in the Okinawa spiny rat, Tokudaia muenninki.</title>
        <authorList>
            <person name="Murata C."/>
            <person name="Kuroki Y."/>
            <person name="Imoto I."/>
            <person name="Tsukahara M."/>
            <person name="Ikejiri N."/>
            <person name="Kuroiwa A."/>
        </authorList>
    </citation>
    <scope>NUCLEOTIDE SEQUENCE</scope>
</reference>
<feature type="compositionally biased region" description="Basic and acidic residues" evidence="8">
    <location>
        <begin position="440"/>
        <end position="453"/>
    </location>
</feature>
<feature type="compositionally biased region" description="Basic and acidic residues" evidence="8">
    <location>
        <begin position="1043"/>
        <end position="1054"/>
    </location>
</feature>
<feature type="transmembrane region" description="Helical" evidence="9">
    <location>
        <begin position="83"/>
        <end position="104"/>
    </location>
</feature>
<protein>
    <submittedName>
        <fullName evidence="11">Solute carrier family 38, member 10</fullName>
    </submittedName>
</protein>
<evidence type="ECO:0000256" key="1">
    <source>
        <dbReference type="ARBA" id="ARBA00004141"/>
    </source>
</evidence>
<feature type="compositionally biased region" description="Basic and acidic residues" evidence="8">
    <location>
        <begin position="971"/>
        <end position="990"/>
    </location>
</feature>
<comment type="subcellular location">
    <subcellularLocation>
        <location evidence="1">Membrane</location>
        <topology evidence="1">Multi-pass membrane protein</topology>
    </subcellularLocation>
</comment>
<evidence type="ECO:0000313" key="11">
    <source>
        <dbReference type="EMBL" id="BAT46533.1"/>
    </source>
</evidence>
<feature type="compositionally biased region" description="Basic and acidic residues" evidence="8">
    <location>
        <begin position="543"/>
        <end position="559"/>
    </location>
</feature>
<evidence type="ECO:0000259" key="10">
    <source>
        <dbReference type="Pfam" id="PF01490"/>
    </source>
</evidence>
<dbReference type="PANTHER" id="PTHR22950">
    <property type="entry name" value="AMINO ACID TRANSPORTER"/>
    <property type="match status" value="1"/>
</dbReference>
<feature type="compositionally biased region" description="Basic and acidic residues" evidence="8">
    <location>
        <begin position="516"/>
        <end position="531"/>
    </location>
</feature>
<feature type="transmembrane region" description="Helical" evidence="9">
    <location>
        <begin position="378"/>
        <end position="397"/>
    </location>
</feature>
<dbReference type="GO" id="GO:0015179">
    <property type="term" value="F:L-amino acid transmembrane transporter activity"/>
    <property type="evidence" value="ECO:0007669"/>
    <property type="project" value="TreeGrafter"/>
</dbReference>
<dbReference type="InterPro" id="IPR013057">
    <property type="entry name" value="AA_transpt_TM"/>
</dbReference>
<keyword evidence="4 9" id="KW-0812">Transmembrane</keyword>
<keyword evidence="3" id="KW-0813">Transport</keyword>
<feature type="compositionally biased region" description="Low complexity" evidence="8">
    <location>
        <begin position="842"/>
        <end position="851"/>
    </location>
</feature>
<evidence type="ECO:0000256" key="9">
    <source>
        <dbReference type="SAM" id="Phobius"/>
    </source>
</evidence>
<keyword evidence="6 9" id="KW-1133">Transmembrane helix</keyword>
<evidence type="ECO:0000256" key="5">
    <source>
        <dbReference type="ARBA" id="ARBA00022970"/>
    </source>
</evidence>
<feature type="compositionally biased region" description="Basic and acidic residues" evidence="8">
    <location>
        <begin position="584"/>
        <end position="597"/>
    </location>
</feature>
<keyword evidence="7 9" id="KW-0472">Membrane</keyword>
<feature type="transmembrane region" description="Helical" evidence="9">
    <location>
        <begin position="321"/>
        <end position="339"/>
    </location>
</feature>
<evidence type="ECO:0000256" key="3">
    <source>
        <dbReference type="ARBA" id="ARBA00022448"/>
    </source>
</evidence>
<feature type="transmembrane region" description="Helical" evidence="9">
    <location>
        <begin position="9"/>
        <end position="29"/>
    </location>
</feature>
<feature type="transmembrane region" description="Helical" evidence="9">
    <location>
        <begin position="345"/>
        <end position="366"/>
    </location>
</feature>
<comment type="similarity">
    <text evidence="2">Belongs to the amino acid/polyamine transporter 2 family.</text>
</comment>
<name>A0A0S3NU97_9MURI</name>
<feature type="compositionally biased region" description="Basic and acidic residues" evidence="8">
    <location>
        <begin position="768"/>
        <end position="777"/>
    </location>
</feature>
<dbReference type="PANTHER" id="PTHR22950:SF646">
    <property type="entry name" value="SODIUM-COUPLED NEUTRAL AMINO ACID TRANSPORTER 10-RELATED"/>
    <property type="match status" value="1"/>
</dbReference>
<feature type="compositionally biased region" description="Basic and acidic residues" evidence="8">
    <location>
        <begin position="737"/>
        <end position="754"/>
    </location>
</feature>
<evidence type="ECO:0000256" key="4">
    <source>
        <dbReference type="ARBA" id="ARBA00022692"/>
    </source>
</evidence>
<gene>
    <name evidence="11" type="primary">SLC38A10</name>
</gene>
<sequence length="1107" mass="119028">MTAASTSKWGLVTNVVNSIVGVSVLTMPFCFKQCGIVLGALLLVFCSWMTHQSCMFLVKSASLSKRRTYAGLAFHAYGKAGKMLVETSMIGLMLGSCITFYVVIGDLGSNFFAPLFGLQVTRTFRVFLLFAVSLCIVLPLSLQRNMMASIQSFSAMALLFYTVFMFVIVLSSLKHGLFSGQWLQRVSYIRWEGVFRCVPIFGMSFACQSQVLPTYDSLDEPSVKTMSSIFASSLNVVTAFYVMVGFFGYVSFTDATTGNVLIHFPSNPVTEMIQVGFVMSVAVGFPMMILPCRQALNTLLFEQQQKDGTFAAGGYMPPLRFKVLTLSVVFGTMVGGVMIPNVETILGFTGATMGSLICFICPALIYKKAHKSAPSAQVVLWVGLGILVVSTLTTLSVSEDAPLDLAQEARSGRRGDAEGAMKAEAVRLSAQDPVVVAAESQEKPKPAEEKEALEQAQIKGPVDVPGGDAPKEKQEAAQLDRPGQGIAVPVGEAHRHEPPVPHDKVLVDEGQDQEGPEEKKPPPRLLHEGDPAGRGQMVPPLPESEKEEREPERGEEGKSPEQVLGKAAGETAQPQKVPEANGQPRKEDSRPGNRDLHPVPQARDSVDLNGLGAGEGRESAQKAGGAPGKSVESAVESHAGGKADLPEQRPEAAEQREKQEAQQAAGEQREKQEAQRAAGEQAGSKLEAEIKKLVAEAGRAEMLDHAVLLQVIKEQQVQQKRLLDQQEKLLAVIEEQHKEMRQQRQEGEEDKPKPADVQPEPGAAVLRGQEEAEHAGETPEDDPSQPLQPVPGAPRGRPAPSQDIGQHPLGGVKVLPGRDLPAGGSDTEPQGASTKLREDQKGAALKGAGAARELVPGDLEPAHRPDPAEVPKSPEKQLAKETARQRQDVIGEGSQEKKESGKEAMAPGADTQKEAAHPLVGAEAEDSHTKSRQSGPTVVPASRPAGVGFQAQAMFQPEPQAIFDKGQGSHPEVRRETPRGVHIPPEEQHRGRGGAAIQEAKHRPDPNSGPKLAVPGGQKPENAKPNRDLKVQAGSDLRRRRRDLASPRKQELAPKDGVIISFNSLPNVQVNDLRSALDAQLRQAAGAALQVVHSRQIKQLSGDLEEA</sequence>
<evidence type="ECO:0000256" key="2">
    <source>
        <dbReference type="ARBA" id="ARBA00008066"/>
    </source>
</evidence>
<evidence type="ECO:0000256" key="6">
    <source>
        <dbReference type="ARBA" id="ARBA00022989"/>
    </source>
</evidence>
<accession>A0A0S3NU97</accession>
<feature type="compositionally biased region" description="Basic and acidic residues" evidence="8">
    <location>
        <begin position="639"/>
        <end position="660"/>
    </location>
</feature>
<feature type="transmembrane region" description="Helical" evidence="9">
    <location>
        <begin position="35"/>
        <end position="58"/>
    </location>
</feature>
<feature type="compositionally biased region" description="Basic and acidic residues" evidence="8">
    <location>
        <begin position="860"/>
        <end position="902"/>
    </location>
</feature>
<organism evidence="11">
    <name type="scientific">Tokudaia muenninki</name>
    <name type="common">Okinawa island spiny rat</name>
    <dbReference type="NCBI Taxonomy" id="742503"/>
    <lineage>
        <taxon>Eukaryota</taxon>
        <taxon>Metazoa</taxon>
        <taxon>Chordata</taxon>
        <taxon>Craniata</taxon>
        <taxon>Vertebrata</taxon>
        <taxon>Euteleostomi</taxon>
        <taxon>Mammalia</taxon>
        <taxon>Eutheria</taxon>
        <taxon>Euarchontoglires</taxon>
        <taxon>Glires</taxon>
        <taxon>Rodentia</taxon>
        <taxon>Myomorpha</taxon>
        <taxon>Muroidea</taxon>
        <taxon>Muridae</taxon>
        <taxon>Murinae</taxon>
        <taxon>Tokudaia</taxon>
    </lineage>
</organism>
<dbReference type="EMBL" id="AB984671">
    <property type="protein sequence ID" value="BAT46533.1"/>
    <property type="molecule type" value="Genomic_DNA"/>
</dbReference>
<feature type="transmembrane region" description="Helical" evidence="9">
    <location>
        <begin position="154"/>
        <end position="173"/>
    </location>
</feature>
<evidence type="ECO:0000256" key="7">
    <source>
        <dbReference type="ARBA" id="ARBA00023136"/>
    </source>
</evidence>
<feature type="compositionally biased region" description="Basic and acidic residues" evidence="8">
    <location>
        <begin position="492"/>
        <end position="507"/>
    </location>
</feature>